<dbReference type="GO" id="GO:0016020">
    <property type="term" value="C:membrane"/>
    <property type="evidence" value="ECO:0007669"/>
    <property type="project" value="TreeGrafter"/>
</dbReference>
<dbReference type="GO" id="GO:0006869">
    <property type="term" value="P:lipid transport"/>
    <property type="evidence" value="ECO:0007669"/>
    <property type="project" value="InterPro"/>
</dbReference>
<accession>A0A2B4RAG1</accession>
<dbReference type="GO" id="GO:0042157">
    <property type="term" value="P:lipoprotein metabolic process"/>
    <property type="evidence" value="ECO:0007669"/>
    <property type="project" value="InterPro"/>
</dbReference>
<dbReference type="InterPro" id="IPR008405">
    <property type="entry name" value="ApoL"/>
</dbReference>
<evidence type="ECO:0000313" key="5">
    <source>
        <dbReference type="EMBL" id="PFX14146.1"/>
    </source>
</evidence>
<dbReference type="InterPro" id="IPR000772">
    <property type="entry name" value="Ricin_B_lectin"/>
</dbReference>
<dbReference type="Gene3D" id="3.50.50.60">
    <property type="entry name" value="FAD/NAD(P)-binding domain"/>
    <property type="match status" value="1"/>
</dbReference>
<comment type="caution">
    <text evidence="5">The sequence shown here is derived from an EMBL/GenBank/DDBJ whole genome shotgun (WGS) entry which is preliminary data.</text>
</comment>
<dbReference type="Gene3D" id="3.30.9.10">
    <property type="entry name" value="D-Amino Acid Oxidase, subunit A, domain 2"/>
    <property type="match status" value="1"/>
</dbReference>
<reference evidence="6" key="1">
    <citation type="journal article" date="2017" name="bioRxiv">
        <title>Comparative analysis of the genomes of Stylophora pistillata and Acropora digitifera provides evidence for extensive differences between species of corals.</title>
        <authorList>
            <person name="Voolstra C.R."/>
            <person name="Li Y."/>
            <person name="Liew Y.J."/>
            <person name="Baumgarten S."/>
            <person name="Zoccola D."/>
            <person name="Flot J.-F."/>
            <person name="Tambutte S."/>
            <person name="Allemand D."/>
            <person name="Aranda M."/>
        </authorList>
    </citation>
    <scope>NUCLEOTIDE SEQUENCE [LARGE SCALE GENOMIC DNA]</scope>
</reference>
<dbReference type="GO" id="GO:0008289">
    <property type="term" value="F:lipid binding"/>
    <property type="evidence" value="ECO:0007669"/>
    <property type="project" value="InterPro"/>
</dbReference>
<name>A0A2B4RAG1_STYPI</name>
<evidence type="ECO:0000256" key="3">
    <source>
        <dbReference type="SAM" id="Phobius"/>
    </source>
</evidence>
<organism evidence="5 6">
    <name type="scientific">Stylophora pistillata</name>
    <name type="common">Smooth cauliflower coral</name>
    <dbReference type="NCBI Taxonomy" id="50429"/>
    <lineage>
        <taxon>Eukaryota</taxon>
        <taxon>Metazoa</taxon>
        <taxon>Cnidaria</taxon>
        <taxon>Anthozoa</taxon>
        <taxon>Hexacorallia</taxon>
        <taxon>Scleractinia</taxon>
        <taxon>Astrocoeniina</taxon>
        <taxon>Pocilloporidae</taxon>
        <taxon>Stylophora</taxon>
    </lineage>
</organism>
<dbReference type="GO" id="GO:0005576">
    <property type="term" value="C:extracellular region"/>
    <property type="evidence" value="ECO:0007669"/>
    <property type="project" value="InterPro"/>
</dbReference>
<keyword evidence="3" id="KW-0472">Membrane</keyword>
<feature type="transmembrane region" description="Helical" evidence="3">
    <location>
        <begin position="204"/>
        <end position="229"/>
    </location>
</feature>
<dbReference type="AlphaFoldDB" id="A0A2B4RAG1"/>
<dbReference type="PANTHER" id="PTHR14096:SF28">
    <property type="entry name" value="APOLIPOPROTEIN L, 1-RELATED"/>
    <property type="match status" value="1"/>
</dbReference>
<keyword evidence="6" id="KW-1185">Reference proteome</keyword>
<comment type="similarity">
    <text evidence="1">Belongs to the apolipoprotein L family.</text>
</comment>
<dbReference type="SUPFAM" id="SSF50370">
    <property type="entry name" value="Ricin B-like lectins"/>
    <property type="match status" value="1"/>
</dbReference>
<keyword evidence="3" id="KW-1133">Transmembrane helix</keyword>
<keyword evidence="2" id="KW-0175">Coiled coil</keyword>
<gene>
    <name evidence="5" type="ORF">AWC38_SpisGene21716</name>
</gene>
<dbReference type="Proteomes" id="UP000225706">
    <property type="component" value="Unassembled WGS sequence"/>
</dbReference>
<evidence type="ECO:0000313" key="6">
    <source>
        <dbReference type="Proteomes" id="UP000225706"/>
    </source>
</evidence>
<dbReference type="Pfam" id="PF00652">
    <property type="entry name" value="Ricin_B_lectin"/>
    <property type="match status" value="1"/>
</dbReference>
<feature type="transmembrane region" description="Helical" evidence="3">
    <location>
        <begin position="235"/>
        <end position="258"/>
    </location>
</feature>
<feature type="coiled-coil region" evidence="2">
    <location>
        <begin position="427"/>
        <end position="454"/>
    </location>
</feature>
<dbReference type="EMBL" id="LSMT01000830">
    <property type="protein sequence ID" value="PFX14146.1"/>
    <property type="molecule type" value="Genomic_DNA"/>
</dbReference>
<feature type="domain" description="Ricin B lectin" evidence="4">
    <location>
        <begin position="9"/>
        <end position="134"/>
    </location>
</feature>
<dbReference type="Pfam" id="PF05461">
    <property type="entry name" value="ApoL"/>
    <property type="match status" value="1"/>
</dbReference>
<dbReference type="InterPro" id="IPR036188">
    <property type="entry name" value="FAD/NAD-bd_sf"/>
</dbReference>
<evidence type="ECO:0000259" key="4">
    <source>
        <dbReference type="SMART" id="SM00458"/>
    </source>
</evidence>
<dbReference type="SMART" id="SM00458">
    <property type="entry name" value="RICIN"/>
    <property type="match status" value="1"/>
</dbReference>
<proteinExistence type="inferred from homology"/>
<evidence type="ECO:0000256" key="1">
    <source>
        <dbReference type="ARBA" id="ARBA00010090"/>
    </source>
</evidence>
<dbReference type="InterPro" id="IPR035992">
    <property type="entry name" value="Ricin_B-like_lectins"/>
</dbReference>
<dbReference type="PANTHER" id="PTHR14096">
    <property type="entry name" value="APOLIPOPROTEIN L"/>
    <property type="match status" value="1"/>
</dbReference>
<sequence length="459" mass="49834">MQPRNEEETKYFFIVSQYSRGKLVLDIQHGKKRGILEIVKPERGRSSQLWRWDESCRLVSKVDLVADIKGASKEEGAVCHAWKAHDGLSQKWRVEKGAIVSNSSHHVIDGTPPTAQVFMKRFDESNEHQKWYIVPELAWDDFKISLREPNPLKKALFWKSMTDNYLDVIIGYGIEEFEARVLKAFEVIDECASSLEEVTRGTGIAGTVGGSVSVVGGGIAIAGIALAAVTAGVSLALTVGGTITALTGSATALTANLVHGGLDKRNRRKVNEATASLFCATYRFHSLLSEYSKYLQEADKYLETEKHKTCTDSIDGKVVAVKGITVVDMASATGKVAKKIYDHAKEIKRLVALIKANAFVCRGADVGISTSTAAPGLTIPVVGKTLLTAGSTGAKALSGSFAAFGVLTGILDIYVGAKKIANRSELAEEFRASSDCLRKEAERLTNLYKGLQKDEECKQ</sequence>
<dbReference type="OrthoDB" id="5989606at2759"/>
<protein>
    <recommendedName>
        <fullName evidence="4">Ricin B lectin domain-containing protein</fullName>
    </recommendedName>
</protein>
<evidence type="ECO:0000256" key="2">
    <source>
        <dbReference type="SAM" id="Coils"/>
    </source>
</evidence>
<keyword evidence="3" id="KW-0812">Transmembrane</keyword>
<dbReference type="Gene3D" id="2.80.10.50">
    <property type="match status" value="1"/>
</dbReference>